<dbReference type="AlphaFoldDB" id="A0A1H0V8H6"/>
<evidence type="ECO:0000313" key="1">
    <source>
        <dbReference type="EMBL" id="SDP74859.1"/>
    </source>
</evidence>
<name>A0A1H0V8H6_9ACTN</name>
<sequence>MTESVEQDDEVLRTTETGYLRTVTIRRPDGRTVLRREPGRLRTPGPGLVPAMSRVAEVTRPGVDWALPRAHGSALYFDVPGQASWATLLLAGMPTAALARMVSPLGPALAGVHDLGAAAGREPTGLRRLTSWLLEGTGPGAAARLHAQLLDEPELRELLLDGARRLRSAPATLVLGAPGGNALYPAPSGESTTVLVTDELADAPPEWDLGWLLGESLELANTPFAASEPQSLDGHPVAETVLAGYDGPIDRSLLARAAVLRWAIHLHDYAAYVDWPDNAAMRFERLAALARDPGLVLTGA</sequence>
<dbReference type="STRING" id="405564.SAMN04487905_10891"/>
<evidence type="ECO:0000313" key="2">
    <source>
        <dbReference type="Proteomes" id="UP000199497"/>
    </source>
</evidence>
<evidence type="ECO:0008006" key="3">
    <source>
        <dbReference type="Google" id="ProtNLM"/>
    </source>
</evidence>
<protein>
    <recommendedName>
        <fullName evidence="3">Phosphotransferase enzyme family protein</fullName>
    </recommendedName>
</protein>
<dbReference type="EMBL" id="FNJR01000008">
    <property type="protein sequence ID" value="SDP74859.1"/>
    <property type="molecule type" value="Genomic_DNA"/>
</dbReference>
<organism evidence="1 2">
    <name type="scientific">Actinopolyspora xinjiangensis</name>
    <dbReference type="NCBI Taxonomy" id="405564"/>
    <lineage>
        <taxon>Bacteria</taxon>
        <taxon>Bacillati</taxon>
        <taxon>Actinomycetota</taxon>
        <taxon>Actinomycetes</taxon>
        <taxon>Actinopolysporales</taxon>
        <taxon>Actinopolysporaceae</taxon>
        <taxon>Actinopolyspora</taxon>
    </lineage>
</organism>
<accession>A0A1H0V8H6</accession>
<gene>
    <name evidence="1" type="ORF">SAMN04487905_10891</name>
</gene>
<dbReference type="OrthoDB" id="3543178at2"/>
<dbReference type="RefSeq" id="WP_092602213.1">
    <property type="nucleotide sequence ID" value="NZ_FNJR01000008.1"/>
</dbReference>
<reference evidence="2" key="1">
    <citation type="submission" date="2016-10" db="EMBL/GenBank/DDBJ databases">
        <authorList>
            <person name="Varghese N."/>
            <person name="Submissions S."/>
        </authorList>
    </citation>
    <scope>NUCLEOTIDE SEQUENCE [LARGE SCALE GENOMIC DNA]</scope>
    <source>
        <strain evidence="2">DSM 46732</strain>
    </source>
</reference>
<dbReference type="Proteomes" id="UP000199497">
    <property type="component" value="Unassembled WGS sequence"/>
</dbReference>
<keyword evidence="2" id="KW-1185">Reference proteome</keyword>
<proteinExistence type="predicted"/>